<reference evidence="1 2" key="2">
    <citation type="journal article" date="2022" name="Mol. Ecol. Resour.">
        <title>The genomes of chicory, endive, great burdock and yacon provide insights into Asteraceae paleo-polyploidization history and plant inulin production.</title>
        <authorList>
            <person name="Fan W."/>
            <person name="Wang S."/>
            <person name="Wang H."/>
            <person name="Wang A."/>
            <person name="Jiang F."/>
            <person name="Liu H."/>
            <person name="Zhao H."/>
            <person name="Xu D."/>
            <person name="Zhang Y."/>
        </authorList>
    </citation>
    <scope>NUCLEOTIDE SEQUENCE [LARGE SCALE GENOMIC DNA]</scope>
    <source>
        <strain evidence="2">cv. Yunnan</strain>
        <tissue evidence="1">Leaves</tissue>
    </source>
</reference>
<keyword evidence="2" id="KW-1185">Reference proteome</keyword>
<gene>
    <name evidence="1" type="ORF">L1987_62692</name>
</gene>
<evidence type="ECO:0000313" key="1">
    <source>
        <dbReference type="EMBL" id="KAI3731504.1"/>
    </source>
</evidence>
<name>A0ACB9CB62_9ASTR</name>
<evidence type="ECO:0000313" key="2">
    <source>
        <dbReference type="Proteomes" id="UP001056120"/>
    </source>
</evidence>
<dbReference type="EMBL" id="CM042038">
    <property type="protein sequence ID" value="KAI3731504.1"/>
    <property type="molecule type" value="Genomic_DNA"/>
</dbReference>
<accession>A0ACB9CB62</accession>
<reference evidence="2" key="1">
    <citation type="journal article" date="2022" name="Mol. Ecol. Resour.">
        <title>The genomes of chicory, endive, great burdock and yacon provide insights into Asteraceae palaeo-polyploidization history and plant inulin production.</title>
        <authorList>
            <person name="Fan W."/>
            <person name="Wang S."/>
            <person name="Wang H."/>
            <person name="Wang A."/>
            <person name="Jiang F."/>
            <person name="Liu H."/>
            <person name="Zhao H."/>
            <person name="Xu D."/>
            <person name="Zhang Y."/>
        </authorList>
    </citation>
    <scope>NUCLEOTIDE SEQUENCE [LARGE SCALE GENOMIC DNA]</scope>
    <source>
        <strain evidence="2">cv. Yunnan</strain>
    </source>
</reference>
<proteinExistence type="predicted"/>
<dbReference type="Proteomes" id="UP001056120">
    <property type="component" value="Linkage Group LG21"/>
</dbReference>
<sequence length="84" mass="9251">MSLLCFACSPPLSTFSVHSDRPPAAFFPGLSSPVFSSLLYLKASRLLIFESIKEFESEANWRHGVLLYGCVYVCGVLFELNSGV</sequence>
<organism evidence="1 2">
    <name type="scientific">Smallanthus sonchifolius</name>
    <dbReference type="NCBI Taxonomy" id="185202"/>
    <lineage>
        <taxon>Eukaryota</taxon>
        <taxon>Viridiplantae</taxon>
        <taxon>Streptophyta</taxon>
        <taxon>Embryophyta</taxon>
        <taxon>Tracheophyta</taxon>
        <taxon>Spermatophyta</taxon>
        <taxon>Magnoliopsida</taxon>
        <taxon>eudicotyledons</taxon>
        <taxon>Gunneridae</taxon>
        <taxon>Pentapetalae</taxon>
        <taxon>asterids</taxon>
        <taxon>campanulids</taxon>
        <taxon>Asterales</taxon>
        <taxon>Asteraceae</taxon>
        <taxon>Asteroideae</taxon>
        <taxon>Heliantheae alliance</taxon>
        <taxon>Millerieae</taxon>
        <taxon>Smallanthus</taxon>
    </lineage>
</organism>
<comment type="caution">
    <text evidence="1">The sequence shown here is derived from an EMBL/GenBank/DDBJ whole genome shotgun (WGS) entry which is preliminary data.</text>
</comment>
<protein>
    <submittedName>
        <fullName evidence="1">Uncharacterized protein</fullName>
    </submittedName>
</protein>